<feature type="domain" description="START" evidence="1">
    <location>
        <begin position="15"/>
        <end position="210"/>
    </location>
</feature>
<name>A0A316UU88_9BASI</name>
<dbReference type="SMART" id="SM00234">
    <property type="entry name" value="START"/>
    <property type="match status" value="1"/>
</dbReference>
<evidence type="ECO:0000313" key="3">
    <source>
        <dbReference type="Proteomes" id="UP000245884"/>
    </source>
</evidence>
<accession>A0A316UU88</accession>
<gene>
    <name evidence="2" type="ORF">BDZ90DRAFT_218589</name>
</gene>
<dbReference type="Pfam" id="PF01852">
    <property type="entry name" value="START"/>
    <property type="match status" value="1"/>
</dbReference>
<dbReference type="Gene3D" id="3.30.530.20">
    <property type="match status" value="1"/>
</dbReference>
<dbReference type="SUPFAM" id="SSF55961">
    <property type="entry name" value="Bet v1-like"/>
    <property type="match status" value="1"/>
</dbReference>
<evidence type="ECO:0000313" key="2">
    <source>
        <dbReference type="EMBL" id="PWN28564.1"/>
    </source>
</evidence>
<sequence length="329" mass="36509">MSLTIPTSPATADGQYQSRPAEYTAAVEKALAMFKEHMAEESAWEDLPEKEDVKLARKATSDDPYDIPLVKGVTTVENATPSEVLATIQLPGLRKKWDSRFDEGHAISRYSPNSYEFYSVMKSPSYFIWARDIVGVQENFYHNGGDEIIVIQTSVDDEDNLPDAGSYQKSRTRATVDVSGWRITKKGSDVELTYVVKVHLNGSIPTSVVSMIATETPMCCGKVRDVHYTVGFHPYELNTSNGGTMDSKTVNITQSFDSDNDVNEWRSSYTGVQADSFQIAYDGKRMYSGGCKVEVEGEAAGDVETKVDEEKHIINVEVKEGAKGKQFEM</sequence>
<dbReference type="EMBL" id="KZ819665">
    <property type="protein sequence ID" value="PWN28564.1"/>
    <property type="molecule type" value="Genomic_DNA"/>
</dbReference>
<dbReference type="GO" id="GO:0008289">
    <property type="term" value="F:lipid binding"/>
    <property type="evidence" value="ECO:0007669"/>
    <property type="project" value="InterPro"/>
</dbReference>
<dbReference type="OrthoDB" id="196858at2759"/>
<dbReference type="CDD" id="cd00177">
    <property type="entry name" value="START"/>
    <property type="match status" value="1"/>
</dbReference>
<reference evidence="2 3" key="1">
    <citation type="journal article" date="2018" name="Mol. Biol. Evol.">
        <title>Broad Genomic Sampling Reveals a Smut Pathogenic Ancestry of the Fungal Clade Ustilaginomycotina.</title>
        <authorList>
            <person name="Kijpornyongpan T."/>
            <person name="Mondo S.J."/>
            <person name="Barry K."/>
            <person name="Sandor L."/>
            <person name="Lee J."/>
            <person name="Lipzen A."/>
            <person name="Pangilinan J."/>
            <person name="LaButti K."/>
            <person name="Hainaut M."/>
            <person name="Henrissat B."/>
            <person name="Grigoriev I.V."/>
            <person name="Spatafora J.W."/>
            <person name="Aime M.C."/>
        </authorList>
    </citation>
    <scope>NUCLEOTIDE SEQUENCE [LARGE SCALE GENOMIC DNA]</scope>
    <source>
        <strain evidence="2 3">MCA 5214</strain>
    </source>
</reference>
<keyword evidence="3" id="KW-1185">Reference proteome</keyword>
<dbReference type="Proteomes" id="UP000245884">
    <property type="component" value="Unassembled WGS sequence"/>
</dbReference>
<dbReference type="GO" id="GO:0005737">
    <property type="term" value="C:cytoplasm"/>
    <property type="evidence" value="ECO:0007669"/>
    <property type="project" value="UniProtKB-ARBA"/>
</dbReference>
<organism evidence="2 3">
    <name type="scientific">Jaminaea rosea</name>
    <dbReference type="NCBI Taxonomy" id="1569628"/>
    <lineage>
        <taxon>Eukaryota</taxon>
        <taxon>Fungi</taxon>
        <taxon>Dikarya</taxon>
        <taxon>Basidiomycota</taxon>
        <taxon>Ustilaginomycotina</taxon>
        <taxon>Exobasidiomycetes</taxon>
        <taxon>Microstromatales</taxon>
        <taxon>Microstromatales incertae sedis</taxon>
        <taxon>Jaminaea</taxon>
    </lineage>
</organism>
<dbReference type="InterPro" id="IPR051213">
    <property type="entry name" value="START_lipid_transfer"/>
</dbReference>
<dbReference type="InterPro" id="IPR023393">
    <property type="entry name" value="START-like_dom_sf"/>
</dbReference>
<dbReference type="InterPro" id="IPR002913">
    <property type="entry name" value="START_lipid-bd_dom"/>
</dbReference>
<proteinExistence type="predicted"/>
<dbReference type="PROSITE" id="PS50848">
    <property type="entry name" value="START"/>
    <property type="match status" value="1"/>
</dbReference>
<dbReference type="GeneID" id="37026194"/>
<dbReference type="PANTHER" id="PTHR19308">
    <property type="entry name" value="PHOSPHATIDYLCHOLINE TRANSFER PROTEIN"/>
    <property type="match status" value="1"/>
</dbReference>
<dbReference type="PANTHER" id="PTHR19308:SF14">
    <property type="entry name" value="START DOMAIN-CONTAINING PROTEIN"/>
    <property type="match status" value="1"/>
</dbReference>
<evidence type="ECO:0000259" key="1">
    <source>
        <dbReference type="PROSITE" id="PS50848"/>
    </source>
</evidence>
<protein>
    <submittedName>
        <fullName evidence="2">Bet v1-like protein</fullName>
    </submittedName>
</protein>
<dbReference type="AlphaFoldDB" id="A0A316UU88"/>
<dbReference type="RefSeq" id="XP_025363176.1">
    <property type="nucleotide sequence ID" value="XM_025504371.1"/>
</dbReference>